<evidence type="ECO:0000313" key="7">
    <source>
        <dbReference type="Proteomes" id="UP000324585"/>
    </source>
</evidence>
<dbReference type="GO" id="GO:0005524">
    <property type="term" value="F:ATP binding"/>
    <property type="evidence" value="ECO:0007669"/>
    <property type="project" value="InterPro"/>
</dbReference>
<feature type="domain" description="MutL C-terminal dimerisation" evidence="4">
    <location>
        <begin position="503"/>
        <end position="661"/>
    </location>
</feature>
<dbReference type="Pfam" id="PF08676">
    <property type="entry name" value="MutL_C"/>
    <property type="match status" value="1"/>
</dbReference>
<dbReference type="GO" id="GO:0016887">
    <property type="term" value="F:ATP hydrolysis activity"/>
    <property type="evidence" value="ECO:0007669"/>
    <property type="project" value="InterPro"/>
</dbReference>
<reference evidence="7" key="1">
    <citation type="journal article" date="2019" name="Nat. Commun.">
        <title>Expansion of phycobilisome linker gene families in mesophilic red algae.</title>
        <authorList>
            <person name="Lee J."/>
            <person name="Kim D."/>
            <person name="Bhattacharya D."/>
            <person name="Yoon H.S."/>
        </authorList>
    </citation>
    <scope>NUCLEOTIDE SEQUENCE [LARGE SCALE GENOMIC DNA]</scope>
    <source>
        <strain evidence="7">CCMP 1328</strain>
    </source>
</reference>
<dbReference type="SUPFAM" id="SSF55874">
    <property type="entry name" value="ATPase domain of HSP90 chaperone/DNA topoisomerase II/histidine kinase"/>
    <property type="match status" value="1"/>
</dbReference>
<protein>
    <submittedName>
        <fullName evidence="6">DNA mismatch repair protein MutL</fullName>
    </submittedName>
</protein>
<dbReference type="Gene3D" id="3.30.230.10">
    <property type="match status" value="1"/>
</dbReference>
<evidence type="ECO:0000313" key="6">
    <source>
        <dbReference type="EMBL" id="KAA8497433.1"/>
    </source>
</evidence>
<dbReference type="GO" id="GO:0032300">
    <property type="term" value="C:mismatch repair complex"/>
    <property type="evidence" value="ECO:0007669"/>
    <property type="project" value="InterPro"/>
</dbReference>
<evidence type="ECO:0000256" key="2">
    <source>
        <dbReference type="ARBA" id="ARBA00022763"/>
    </source>
</evidence>
<keyword evidence="2" id="KW-0227">DNA damage</keyword>
<evidence type="ECO:0000256" key="1">
    <source>
        <dbReference type="ARBA" id="ARBA00006082"/>
    </source>
</evidence>
<dbReference type="InterPro" id="IPR014721">
    <property type="entry name" value="Ribsml_uS5_D2-typ_fold_subgr"/>
</dbReference>
<dbReference type="GO" id="GO:0006298">
    <property type="term" value="P:mismatch repair"/>
    <property type="evidence" value="ECO:0007669"/>
    <property type="project" value="InterPro"/>
</dbReference>
<dbReference type="SMART" id="SM00853">
    <property type="entry name" value="MutL_C"/>
    <property type="match status" value="1"/>
</dbReference>
<dbReference type="SUPFAM" id="SSF54211">
    <property type="entry name" value="Ribosomal protein S5 domain 2-like"/>
    <property type="match status" value="1"/>
</dbReference>
<dbReference type="InterPro" id="IPR036890">
    <property type="entry name" value="HATPase_C_sf"/>
</dbReference>
<dbReference type="OMA" id="QLGACEN"/>
<feature type="domain" description="DNA mismatch repair protein S5" evidence="5">
    <location>
        <begin position="332"/>
        <end position="462"/>
    </location>
</feature>
<dbReference type="Proteomes" id="UP000324585">
    <property type="component" value="Unassembled WGS sequence"/>
</dbReference>
<dbReference type="Gene3D" id="3.30.565.10">
    <property type="entry name" value="Histidine kinase-like ATPase, C-terminal domain"/>
    <property type="match status" value="1"/>
</dbReference>
<dbReference type="InterPro" id="IPR002099">
    <property type="entry name" value="MutL/Mlh/PMS"/>
</dbReference>
<keyword evidence="3" id="KW-0234">DNA repair</keyword>
<comment type="caution">
    <text evidence="6">The sequence shown here is derived from an EMBL/GenBank/DDBJ whole genome shotgun (WGS) entry which is preliminary data.</text>
</comment>
<evidence type="ECO:0000259" key="5">
    <source>
        <dbReference type="SMART" id="SM01340"/>
    </source>
</evidence>
<dbReference type="GO" id="GO:0140664">
    <property type="term" value="F:ATP-dependent DNA damage sensor activity"/>
    <property type="evidence" value="ECO:0007669"/>
    <property type="project" value="InterPro"/>
</dbReference>
<sequence length="746" mass="81422">MCPPVASELRGVARINASNSARQFPPPPTPAPALARVAIAAFVAHSAPVAAASASKTSTTPCGERGGTLSARGQRCLHARVVCKWETLQWNGRRSREQASHSLACVQMGLQTHSSPPVTIRVLDKAVIQRIAAGEVMGSLAAVVCELVENAIDAGASRIVVEVHQEEDGGLSVSVHDNGAGMCEQDVPRCAECNATSKLRTVQELAEGVSTLGFRGQALWAAAEVCEQLTVASRCADAQVATMASFRGDGSCIPESIRGVARTVGTTVRLSRLRPQLWNGQRRPTAAVAQAQLLVKDTAVIYPHVAFEFHMRSAKSPRIWKVGAVHSSRERCAERWDLLHASSLLSLVRKFNLGGDERSQDFVGHVRVVMAPPDRMQMSSARHMLVAINGRVVLVPTVLRRLVQEAMKRNVATGKFPAILVQLDVPSRWVNWNLHPSKHTFGLLLEPELEASFYSAVREAVSECAGAHVAPAEPSQLIDTLIRRKEQVRGSSSAETPARRWTLQGVLFNTYLVAETNGLEANSVVLIEQHVAHERVLFENFKQCLGLDAKATRGAALPFPVRVENVLLPSAPERLAQLLQFGFNFANYDELIQEAALQQLEGMRSALYDLELTSVPFPDLESQDGDTLRRLIMIGASDLGSFESVLADLACRAAIRNGQPPRVCAAPPSFTDEAREKVRYEWYQSLLDDLSECILWRTCPHGRPVAYEIAETELARLFNRNYSPLTNGTETERSALLGSRGKDCDV</sequence>
<comment type="similarity">
    <text evidence="1">Belongs to the DNA mismatch repair MutL/HexB family.</text>
</comment>
<proteinExistence type="inferred from homology"/>
<keyword evidence="7" id="KW-1185">Reference proteome</keyword>
<dbReference type="SUPFAM" id="SSF118116">
    <property type="entry name" value="DNA mismatch repair protein MutL"/>
    <property type="match status" value="1"/>
</dbReference>
<dbReference type="Gene3D" id="3.30.1540.20">
    <property type="entry name" value="MutL, C-terminal domain, dimerisation subdomain"/>
    <property type="match status" value="1"/>
</dbReference>
<dbReference type="InterPro" id="IPR013507">
    <property type="entry name" value="DNA_mismatch_S5_2-like"/>
</dbReference>
<name>A0A5J4Z3B9_PORPP</name>
<dbReference type="InterPro" id="IPR014790">
    <property type="entry name" value="MutL_C"/>
</dbReference>
<organism evidence="6 7">
    <name type="scientific">Porphyridium purpureum</name>
    <name type="common">Red alga</name>
    <name type="synonym">Porphyridium cruentum</name>
    <dbReference type="NCBI Taxonomy" id="35688"/>
    <lineage>
        <taxon>Eukaryota</taxon>
        <taxon>Rhodophyta</taxon>
        <taxon>Bangiophyceae</taxon>
        <taxon>Porphyridiales</taxon>
        <taxon>Porphyridiaceae</taxon>
        <taxon>Porphyridium</taxon>
    </lineage>
</organism>
<dbReference type="NCBIfam" id="TIGR00585">
    <property type="entry name" value="mutl"/>
    <property type="match status" value="1"/>
</dbReference>
<dbReference type="Pfam" id="PF01119">
    <property type="entry name" value="DNA_mis_repair"/>
    <property type="match status" value="1"/>
</dbReference>
<dbReference type="InterPro" id="IPR038973">
    <property type="entry name" value="MutL/Mlh/Pms-like"/>
</dbReference>
<dbReference type="OrthoDB" id="2771at2759"/>
<evidence type="ECO:0000259" key="4">
    <source>
        <dbReference type="SMART" id="SM00853"/>
    </source>
</evidence>
<accession>A0A5J4Z3B9</accession>
<dbReference type="InterPro" id="IPR037198">
    <property type="entry name" value="MutL_C_sf"/>
</dbReference>
<dbReference type="AlphaFoldDB" id="A0A5J4Z3B9"/>
<dbReference type="GO" id="GO:0030983">
    <property type="term" value="F:mismatched DNA binding"/>
    <property type="evidence" value="ECO:0007669"/>
    <property type="project" value="InterPro"/>
</dbReference>
<dbReference type="EMBL" id="VRMN01000002">
    <property type="protein sequence ID" value="KAA8497433.1"/>
    <property type="molecule type" value="Genomic_DNA"/>
</dbReference>
<gene>
    <name evidence="6" type="ORF">FVE85_1162</name>
</gene>
<dbReference type="SMART" id="SM01340">
    <property type="entry name" value="DNA_mis_repair"/>
    <property type="match status" value="1"/>
</dbReference>
<evidence type="ECO:0000256" key="3">
    <source>
        <dbReference type="ARBA" id="ARBA00023204"/>
    </source>
</evidence>
<dbReference type="Pfam" id="PF13589">
    <property type="entry name" value="HATPase_c_3"/>
    <property type="match status" value="1"/>
</dbReference>
<dbReference type="PANTHER" id="PTHR10073:SF12">
    <property type="entry name" value="DNA MISMATCH REPAIR PROTEIN MLH1"/>
    <property type="match status" value="1"/>
</dbReference>
<dbReference type="InterPro" id="IPR020568">
    <property type="entry name" value="Ribosomal_Su5_D2-typ_SF"/>
</dbReference>
<dbReference type="InterPro" id="IPR042120">
    <property type="entry name" value="MutL_C_dimsub"/>
</dbReference>
<dbReference type="PANTHER" id="PTHR10073">
    <property type="entry name" value="DNA MISMATCH REPAIR PROTEIN MLH, PMS, MUTL"/>
    <property type="match status" value="1"/>
</dbReference>